<dbReference type="AlphaFoldDB" id="A0AAF0IJG6"/>
<proteinExistence type="inferred from homology"/>
<evidence type="ECO:0000313" key="4">
    <source>
        <dbReference type="EMBL" id="WEW56789.1"/>
    </source>
</evidence>
<evidence type="ECO:0000256" key="2">
    <source>
        <dbReference type="ARBA" id="ARBA00015560"/>
    </source>
</evidence>
<protein>
    <recommendedName>
        <fullName evidence="2">Fucose-specific lectin</fullName>
    </recommendedName>
</protein>
<reference evidence="4" key="1">
    <citation type="submission" date="2023-03" db="EMBL/GenBank/DDBJ databases">
        <title>Emydomyces testavorans Genome Sequence.</title>
        <authorList>
            <person name="Hoyer L."/>
        </authorList>
    </citation>
    <scope>NUCLEOTIDE SEQUENCE</scope>
    <source>
        <strain evidence="4">16-2883</strain>
    </source>
</reference>
<evidence type="ECO:0000256" key="1">
    <source>
        <dbReference type="ARBA" id="ARBA00009042"/>
    </source>
</evidence>
<accession>A0AAF0IJG6</accession>
<comment type="similarity">
    <text evidence="1">Belongs to the fungal fucose-specific lectin family.</text>
</comment>
<gene>
    <name evidence="4" type="ORF">PRK78_002243</name>
</gene>
<dbReference type="GO" id="GO:0030246">
    <property type="term" value="F:carbohydrate binding"/>
    <property type="evidence" value="ECO:0007669"/>
    <property type="project" value="UniProtKB-KW"/>
</dbReference>
<evidence type="ECO:0000313" key="5">
    <source>
        <dbReference type="Proteomes" id="UP001219355"/>
    </source>
</evidence>
<organism evidence="4 5">
    <name type="scientific">Emydomyces testavorans</name>
    <dbReference type="NCBI Taxonomy" id="2070801"/>
    <lineage>
        <taxon>Eukaryota</taxon>
        <taxon>Fungi</taxon>
        <taxon>Dikarya</taxon>
        <taxon>Ascomycota</taxon>
        <taxon>Pezizomycotina</taxon>
        <taxon>Eurotiomycetes</taxon>
        <taxon>Eurotiomycetidae</taxon>
        <taxon>Onygenales</taxon>
        <taxon>Nannizziopsiaceae</taxon>
        <taxon>Emydomyces</taxon>
    </lineage>
</organism>
<dbReference type="Gene3D" id="2.120.10.70">
    <property type="entry name" value="Fucose-specific lectin"/>
    <property type="match status" value="1"/>
</dbReference>
<sequence>MSNLKNTNNKFVAVDNNVPALSATKQKAGTTYIFYYNQNGEISYLLGADVSDYAEKIVKVKDSSGQYNPVKGSNSPLTTTTWNDEVGRHELIPQITEQRRSKNPISQVRLYYIDSNKYIKELCLGSDGKWFYGKLTDKNFKAASHSGLYAAGNADYEKNGGNITVLFMDGDNDNNLTEATISVSSGQWEKQVVTN</sequence>
<dbReference type="Proteomes" id="UP001219355">
    <property type="component" value="Chromosome 1"/>
</dbReference>
<keyword evidence="5" id="KW-1185">Reference proteome</keyword>
<keyword evidence="3" id="KW-0430">Lectin</keyword>
<dbReference type="EMBL" id="CP120627">
    <property type="protein sequence ID" value="WEW56789.1"/>
    <property type="molecule type" value="Genomic_DNA"/>
</dbReference>
<name>A0AAF0IJG6_9EURO</name>
<dbReference type="InterPro" id="IPR012475">
    <property type="entry name" value="Fungal_lectin"/>
</dbReference>
<dbReference type="Pfam" id="PF07938">
    <property type="entry name" value="Fungal_lectin"/>
    <property type="match status" value="1"/>
</dbReference>
<evidence type="ECO:0000256" key="3">
    <source>
        <dbReference type="ARBA" id="ARBA00022734"/>
    </source>
</evidence>